<name>A0A6J7RZR2_9ZZZZ</name>
<organism evidence="1">
    <name type="scientific">freshwater metagenome</name>
    <dbReference type="NCBI Taxonomy" id="449393"/>
    <lineage>
        <taxon>unclassified sequences</taxon>
        <taxon>metagenomes</taxon>
        <taxon>ecological metagenomes</taxon>
    </lineage>
</organism>
<dbReference type="AlphaFoldDB" id="A0A6J7RZR2"/>
<reference evidence="1" key="1">
    <citation type="submission" date="2020-05" db="EMBL/GenBank/DDBJ databases">
        <authorList>
            <person name="Chiriac C."/>
            <person name="Salcher M."/>
            <person name="Ghai R."/>
            <person name="Kavagutti S V."/>
        </authorList>
    </citation>
    <scope>NUCLEOTIDE SEQUENCE</scope>
</reference>
<accession>A0A6J7RZR2</accession>
<protein>
    <submittedName>
        <fullName evidence="1">Unannotated protein</fullName>
    </submittedName>
</protein>
<proteinExistence type="predicted"/>
<gene>
    <name evidence="1" type="ORF">UFOPK4175_00670</name>
</gene>
<evidence type="ECO:0000313" key="1">
    <source>
        <dbReference type="EMBL" id="CAB5034377.1"/>
    </source>
</evidence>
<dbReference type="EMBL" id="CAFBPX010000101">
    <property type="protein sequence ID" value="CAB5034377.1"/>
    <property type="molecule type" value="Genomic_DNA"/>
</dbReference>
<sequence>MRTEGAAAILNHFAAELAEGVLADILDQAFDLIARDQAAGKPRAFVKHPVARHPRSLGGALGVVAEEFVVSSDLAAGDVEPVLKAGDRAQRQAARGARADLDHVGYTGDPTDQRLATEDRHDRLDVGIVDVSDHRVVVAEDVAGVNAGVLFEAFANDVLDHIRHRVNVHDDSGRERNRIALRCVEREGQLTELLDDR</sequence>